<dbReference type="InterPro" id="IPR000152">
    <property type="entry name" value="EGF-type_Asp/Asn_hydroxyl_site"/>
</dbReference>
<keyword evidence="9 16" id="KW-1133">Transmembrane helix</keyword>
<feature type="transmembrane region" description="Helical" evidence="16">
    <location>
        <begin position="549"/>
        <end position="582"/>
    </location>
</feature>
<dbReference type="Pfam" id="PF07645">
    <property type="entry name" value="EGF_CA"/>
    <property type="match status" value="3"/>
</dbReference>
<evidence type="ECO:0000313" key="20">
    <source>
        <dbReference type="Proteomes" id="UP001165289"/>
    </source>
</evidence>
<accession>A0AAV7JG60</accession>
<evidence type="ECO:0000313" key="19">
    <source>
        <dbReference type="EMBL" id="KAI6647880.1"/>
    </source>
</evidence>
<dbReference type="SMART" id="SM00179">
    <property type="entry name" value="EGF_CA"/>
    <property type="match status" value="3"/>
</dbReference>
<dbReference type="AlphaFoldDB" id="A0AAV7JG60"/>
<evidence type="ECO:0000256" key="10">
    <source>
        <dbReference type="ARBA" id="ARBA00023136"/>
    </source>
</evidence>
<evidence type="ECO:0000256" key="12">
    <source>
        <dbReference type="ARBA" id="ARBA00023170"/>
    </source>
</evidence>
<dbReference type="Gene3D" id="3.80.10.10">
    <property type="entry name" value="Ribonuclease Inhibitor"/>
    <property type="match status" value="1"/>
</dbReference>
<evidence type="ECO:0000256" key="3">
    <source>
        <dbReference type="ARBA" id="ARBA00022583"/>
    </source>
</evidence>
<dbReference type="PROSITE" id="PS01186">
    <property type="entry name" value="EGF_2"/>
    <property type="match status" value="1"/>
</dbReference>
<evidence type="ECO:0000256" key="16">
    <source>
        <dbReference type="SAM" id="Phobius"/>
    </source>
</evidence>
<dbReference type="InterPro" id="IPR001611">
    <property type="entry name" value="Leu-rich_rpt"/>
</dbReference>
<evidence type="ECO:0000256" key="13">
    <source>
        <dbReference type="ARBA" id="ARBA00023180"/>
    </source>
</evidence>
<dbReference type="PROSITE" id="PS01187">
    <property type="entry name" value="EGF_CA"/>
    <property type="match status" value="2"/>
</dbReference>
<feature type="region of interest" description="Disordered" evidence="15">
    <location>
        <begin position="587"/>
        <end position="631"/>
    </location>
</feature>
<keyword evidence="20" id="KW-1185">Reference proteome</keyword>
<evidence type="ECO:0000256" key="6">
    <source>
        <dbReference type="ARBA" id="ARBA00022729"/>
    </source>
</evidence>
<evidence type="ECO:0000256" key="1">
    <source>
        <dbReference type="ARBA" id="ARBA00004479"/>
    </source>
</evidence>
<dbReference type="InterPro" id="IPR018097">
    <property type="entry name" value="EGF_Ca-bd_CS"/>
</dbReference>
<dbReference type="InterPro" id="IPR001881">
    <property type="entry name" value="EGF-like_Ca-bd_dom"/>
</dbReference>
<keyword evidence="7" id="KW-0677">Repeat</keyword>
<dbReference type="SUPFAM" id="SSF57184">
    <property type="entry name" value="Growth factor receptor domain"/>
    <property type="match status" value="1"/>
</dbReference>
<keyword evidence="11" id="KW-1015">Disulfide bond</keyword>
<dbReference type="FunFam" id="2.10.25.10:FF:000009">
    <property type="entry name" value="Low-density lipoprotein receptor isoform 1"/>
    <property type="match status" value="1"/>
</dbReference>
<keyword evidence="12" id="KW-0675">Receptor</keyword>
<dbReference type="InterPro" id="IPR032675">
    <property type="entry name" value="LRR_dom_sf"/>
</dbReference>
<dbReference type="SMART" id="SM00369">
    <property type="entry name" value="LRR_TYP"/>
    <property type="match status" value="3"/>
</dbReference>
<proteinExistence type="predicted"/>
<organism evidence="19 20">
    <name type="scientific">Oopsacas minuta</name>
    <dbReference type="NCBI Taxonomy" id="111878"/>
    <lineage>
        <taxon>Eukaryota</taxon>
        <taxon>Metazoa</taxon>
        <taxon>Porifera</taxon>
        <taxon>Hexactinellida</taxon>
        <taxon>Hexasterophora</taxon>
        <taxon>Lyssacinosida</taxon>
        <taxon>Leucopsacidae</taxon>
        <taxon>Oopsacas</taxon>
    </lineage>
</organism>
<keyword evidence="2 14" id="KW-0245">EGF-like domain</keyword>
<keyword evidence="8" id="KW-0524">Neurogenesis</keyword>
<dbReference type="GO" id="GO:0016020">
    <property type="term" value="C:membrane"/>
    <property type="evidence" value="ECO:0007669"/>
    <property type="project" value="UniProtKB-SubCell"/>
</dbReference>
<dbReference type="InterPro" id="IPR000742">
    <property type="entry name" value="EGF"/>
</dbReference>
<dbReference type="SUPFAM" id="SSF52058">
    <property type="entry name" value="L domain-like"/>
    <property type="match status" value="1"/>
</dbReference>
<dbReference type="CDD" id="cd00054">
    <property type="entry name" value="EGF_CA"/>
    <property type="match status" value="3"/>
</dbReference>
<dbReference type="GO" id="GO:0005615">
    <property type="term" value="C:extracellular space"/>
    <property type="evidence" value="ECO:0007669"/>
    <property type="project" value="TreeGrafter"/>
</dbReference>
<evidence type="ECO:0000256" key="17">
    <source>
        <dbReference type="SAM" id="SignalP"/>
    </source>
</evidence>
<dbReference type="PANTHER" id="PTHR24373">
    <property type="entry name" value="SLIT RELATED LEUCINE-RICH REPEAT NEURONAL PROTEIN"/>
    <property type="match status" value="1"/>
</dbReference>
<dbReference type="InterPro" id="IPR003591">
    <property type="entry name" value="Leu-rich_rpt_typical-subtyp"/>
</dbReference>
<keyword evidence="3" id="KW-0254">Endocytosis</keyword>
<keyword evidence="13" id="KW-0325">Glycoprotein</keyword>
<comment type="caution">
    <text evidence="19">The sequence shown here is derived from an EMBL/GenBank/DDBJ whole genome shotgun (WGS) entry which is preliminary data.</text>
</comment>
<evidence type="ECO:0000259" key="18">
    <source>
        <dbReference type="PROSITE" id="PS50026"/>
    </source>
</evidence>
<dbReference type="InterPro" id="IPR050328">
    <property type="entry name" value="Dev_Immune_Receptor"/>
</dbReference>
<keyword evidence="6 17" id="KW-0732">Signal</keyword>
<evidence type="ECO:0000256" key="14">
    <source>
        <dbReference type="PROSITE-ProRule" id="PRU00076"/>
    </source>
</evidence>
<evidence type="ECO:0000256" key="5">
    <source>
        <dbReference type="ARBA" id="ARBA00022692"/>
    </source>
</evidence>
<dbReference type="GO" id="GO:0031012">
    <property type="term" value="C:extracellular matrix"/>
    <property type="evidence" value="ECO:0007669"/>
    <property type="project" value="TreeGrafter"/>
</dbReference>
<keyword evidence="4" id="KW-0433">Leucine-rich repeat</keyword>
<feature type="compositionally biased region" description="Polar residues" evidence="15">
    <location>
        <begin position="602"/>
        <end position="630"/>
    </location>
</feature>
<feature type="chain" id="PRO_5043383975" evidence="17">
    <location>
        <begin position="25"/>
        <end position="658"/>
    </location>
</feature>
<dbReference type="SMART" id="SM00181">
    <property type="entry name" value="EGF"/>
    <property type="match status" value="3"/>
</dbReference>
<comment type="subcellular location">
    <subcellularLocation>
        <location evidence="1">Membrane</location>
        <topology evidence="1">Single-pass type I membrane protein</topology>
    </subcellularLocation>
</comment>
<dbReference type="PANTHER" id="PTHR24373:SF370">
    <property type="entry name" value="FISH-LIPS, ISOFORM E"/>
    <property type="match status" value="1"/>
</dbReference>
<evidence type="ECO:0000256" key="7">
    <source>
        <dbReference type="ARBA" id="ARBA00022737"/>
    </source>
</evidence>
<gene>
    <name evidence="19" type="ORF">LOD99_8467</name>
</gene>
<feature type="signal peptide" evidence="17">
    <location>
        <begin position="1"/>
        <end position="24"/>
    </location>
</feature>
<sequence>MKKTGNMCLLLVGLVICLYCYVEVEMSDCNNGAGYCDFGNSSLSCYVTNNETQVIKSLLSNCSGQSTAFVTIYIYKDYVSTVYGNLIIDVELASNIQYLLIYNYEDQDNIRLTTSSQNTGLTRIYVSSSYNIQLESKNFFNYFTGLNSIYMGNCITIETPSFTNLQYLTDLNIRIVGSSTRTFDNTIVRGLSNLITLSFSNSDFSSITKGALDGLNSLTLLSFENNKLSIIEDGTFSELSSLLRLYLQNNGIKIISNNVFEGLTELTRLNLDENPGFPIEALIHASYLEQIYLQYNDYHTLDSYVFQQLKSFTGIYIYVNDPFICDCRLQWTSMVSQYGVFINNGYCSEPSIFFQKSINNPLLYTNCSQTEAYQCFDKSIICPSNEICHNTQNGYLCSCPRGYSLHNSGECRDFDECNEATTCEHTCVNTDGSYHCGCDEGYKIATNGYDCEDVNECQELNGGCEFGCRNSIGSYQCFCEYGHKLYNETQCEESIECELMGDDCINPIESSYNCKGGFNLSIFNLSCPNVNSQGNTSSMQTCPQTDSGLIILPIVVVGTSFVFNIFTTIVIITLLIIIIYIVRKSKNKTSNPSDKDTETQIKQKSFKNESINSSIDELPQADNSKTTAAFESSPMLGEYQNLAKPQSYPAKLQDETSD</sequence>
<evidence type="ECO:0000256" key="8">
    <source>
        <dbReference type="ARBA" id="ARBA00022902"/>
    </source>
</evidence>
<keyword evidence="10 16" id="KW-0472">Membrane</keyword>
<dbReference type="PROSITE" id="PS50026">
    <property type="entry name" value="EGF_3"/>
    <property type="match status" value="1"/>
</dbReference>
<feature type="domain" description="EGF-like" evidence="18">
    <location>
        <begin position="371"/>
        <end position="409"/>
    </location>
</feature>
<dbReference type="Pfam" id="PF13855">
    <property type="entry name" value="LRR_8"/>
    <property type="match status" value="1"/>
</dbReference>
<dbReference type="GO" id="GO:0006897">
    <property type="term" value="P:endocytosis"/>
    <property type="evidence" value="ECO:0007669"/>
    <property type="project" value="UniProtKB-KW"/>
</dbReference>
<protein>
    <submittedName>
        <fullName evidence="19">Signal peptide, CUB and EGF-like domain-containing protein 1 isoform X3</fullName>
    </submittedName>
</protein>
<keyword evidence="5 16" id="KW-0812">Transmembrane</keyword>
<dbReference type="InterPro" id="IPR049883">
    <property type="entry name" value="NOTCH1_EGF-like"/>
</dbReference>
<comment type="caution">
    <text evidence="14">Lacks conserved residue(s) required for the propagation of feature annotation.</text>
</comment>
<evidence type="ECO:0000256" key="2">
    <source>
        <dbReference type="ARBA" id="ARBA00022536"/>
    </source>
</evidence>
<dbReference type="Proteomes" id="UP001165289">
    <property type="component" value="Unassembled WGS sequence"/>
</dbReference>
<dbReference type="EMBL" id="JAKMXF010000336">
    <property type="protein sequence ID" value="KAI6647880.1"/>
    <property type="molecule type" value="Genomic_DNA"/>
</dbReference>
<dbReference type="Gene3D" id="2.10.25.10">
    <property type="entry name" value="Laminin"/>
    <property type="match status" value="3"/>
</dbReference>
<name>A0AAV7JG60_9METZ</name>
<evidence type="ECO:0000256" key="15">
    <source>
        <dbReference type="SAM" id="MobiDB-lite"/>
    </source>
</evidence>
<evidence type="ECO:0000256" key="9">
    <source>
        <dbReference type="ARBA" id="ARBA00022989"/>
    </source>
</evidence>
<dbReference type="InterPro" id="IPR009030">
    <property type="entry name" value="Growth_fac_rcpt_cys_sf"/>
</dbReference>
<evidence type="ECO:0000256" key="11">
    <source>
        <dbReference type="ARBA" id="ARBA00023157"/>
    </source>
</evidence>
<reference evidence="19 20" key="1">
    <citation type="journal article" date="2023" name="BMC Biol.">
        <title>The compact genome of the sponge Oopsacas minuta (Hexactinellida) is lacking key metazoan core genes.</title>
        <authorList>
            <person name="Santini S."/>
            <person name="Schenkelaars Q."/>
            <person name="Jourda C."/>
            <person name="Duchesne M."/>
            <person name="Belahbib H."/>
            <person name="Rocher C."/>
            <person name="Selva M."/>
            <person name="Riesgo A."/>
            <person name="Vervoort M."/>
            <person name="Leys S.P."/>
            <person name="Kodjabachian L."/>
            <person name="Le Bivic A."/>
            <person name="Borchiellini C."/>
            <person name="Claverie J.M."/>
            <person name="Renard E."/>
        </authorList>
    </citation>
    <scope>NUCLEOTIDE SEQUENCE [LARGE SCALE GENOMIC DNA]</scope>
    <source>
        <strain evidence="19">SPO-2</strain>
    </source>
</reference>
<dbReference type="GO" id="GO:0005509">
    <property type="term" value="F:calcium ion binding"/>
    <property type="evidence" value="ECO:0007669"/>
    <property type="project" value="InterPro"/>
</dbReference>
<dbReference type="PROSITE" id="PS00010">
    <property type="entry name" value="ASX_HYDROXYL"/>
    <property type="match status" value="2"/>
</dbReference>
<evidence type="ECO:0000256" key="4">
    <source>
        <dbReference type="ARBA" id="ARBA00022614"/>
    </source>
</evidence>